<dbReference type="InterPro" id="IPR006315">
    <property type="entry name" value="OM_autotransptr_brl_dom"/>
</dbReference>
<feature type="signal peptide" evidence="1">
    <location>
        <begin position="1"/>
        <end position="29"/>
    </location>
</feature>
<dbReference type="EC" id="3.1.1.1" evidence="3"/>
<dbReference type="OrthoDB" id="215676at2"/>
<feature type="domain" description="Autotransporter" evidence="2">
    <location>
        <begin position="148"/>
        <end position="431"/>
    </location>
</feature>
<protein>
    <submittedName>
        <fullName evidence="3">Esterase EstP</fullName>
        <ecNumber evidence="3">3.1.1.1</ecNumber>
    </submittedName>
</protein>
<evidence type="ECO:0000313" key="4">
    <source>
        <dbReference type="Proteomes" id="UP000319976"/>
    </source>
</evidence>
<name>A0A517T596_9PLAN</name>
<feature type="chain" id="PRO_5022187953" evidence="1">
    <location>
        <begin position="30"/>
        <end position="431"/>
    </location>
</feature>
<organism evidence="3 4">
    <name type="scientific">Calycomorphotria hydatis</name>
    <dbReference type="NCBI Taxonomy" id="2528027"/>
    <lineage>
        <taxon>Bacteria</taxon>
        <taxon>Pseudomonadati</taxon>
        <taxon>Planctomycetota</taxon>
        <taxon>Planctomycetia</taxon>
        <taxon>Planctomycetales</taxon>
        <taxon>Planctomycetaceae</taxon>
        <taxon>Calycomorphotria</taxon>
    </lineage>
</organism>
<dbReference type="PROSITE" id="PS51208">
    <property type="entry name" value="AUTOTRANSPORTER"/>
    <property type="match status" value="1"/>
</dbReference>
<evidence type="ECO:0000313" key="3">
    <source>
        <dbReference type="EMBL" id="QDT63553.1"/>
    </source>
</evidence>
<dbReference type="RefSeq" id="WP_145259963.1">
    <property type="nucleotide sequence ID" value="NZ_CP036316.1"/>
</dbReference>
<dbReference type="GO" id="GO:0106435">
    <property type="term" value="F:carboxylesterase activity"/>
    <property type="evidence" value="ECO:0007669"/>
    <property type="project" value="UniProtKB-EC"/>
</dbReference>
<dbReference type="Proteomes" id="UP000319976">
    <property type="component" value="Chromosome"/>
</dbReference>
<dbReference type="SMART" id="SM00869">
    <property type="entry name" value="Autotransporter"/>
    <property type="match status" value="1"/>
</dbReference>
<dbReference type="GO" id="GO:0019867">
    <property type="term" value="C:outer membrane"/>
    <property type="evidence" value="ECO:0007669"/>
    <property type="project" value="InterPro"/>
</dbReference>
<dbReference type="AlphaFoldDB" id="A0A517T596"/>
<dbReference type="SUPFAM" id="SSF103515">
    <property type="entry name" value="Autotransporter"/>
    <property type="match status" value="1"/>
</dbReference>
<dbReference type="NCBIfam" id="TIGR01414">
    <property type="entry name" value="autotrans_barl"/>
    <property type="match status" value="1"/>
</dbReference>
<keyword evidence="3" id="KW-0378">Hydrolase</keyword>
<dbReference type="InterPro" id="IPR005546">
    <property type="entry name" value="Autotransporte_beta"/>
</dbReference>
<dbReference type="KEGG" id="chya:V22_07760"/>
<dbReference type="InterPro" id="IPR036709">
    <property type="entry name" value="Autotransporte_beta_dom_sf"/>
</dbReference>
<dbReference type="EMBL" id="CP036316">
    <property type="protein sequence ID" value="QDT63553.1"/>
    <property type="molecule type" value="Genomic_DNA"/>
</dbReference>
<sequence length="431" mass="47716" precursor="true">MMSRFPTLKVAFVMIAVATIWSNCQSASAQVDLQALARTHNQTQVANVLEFLRPTATGDFVALLNGFDSTLIDDDERRRGLAMLSGEAGVGQFAYRMGVSRQFDDMILHQIRPIGPERPGFMVGNPNLTAGPGYLGAIAGDAANQAYYVGPFPSTWIRVFGMESNSDIDVDEPVGFDTDTVGTMLGASFPANDAFLFGFAGGFSRSNATADRNFGGQDLDTWRGTLYGRYVGEKFYFLTGTSFGYDRYKTARDIAYCQIFRATFENDYDGHEYTYFWELGSTFKPCCDLAIQPLMGMRYVRLWRDGYTESAGGAANLIVDGDSEDALEFRLGGRLVGRYKPWSHLMLLPELRMWWLHDFLADQSGTTVRFVDAPTLPMNITGAAPDESYGVVGLGLTMVFFNTTSLYFNYDGAFGSRQNIHAGNLGFLVTW</sequence>
<accession>A0A517T596</accession>
<gene>
    <name evidence="3" type="primary">estP</name>
    <name evidence="3" type="ORF">V22_07760</name>
</gene>
<keyword evidence="4" id="KW-1185">Reference proteome</keyword>
<reference evidence="3 4" key="1">
    <citation type="submission" date="2019-02" db="EMBL/GenBank/DDBJ databases">
        <title>Deep-cultivation of Planctomycetes and their phenomic and genomic characterization uncovers novel biology.</title>
        <authorList>
            <person name="Wiegand S."/>
            <person name="Jogler M."/>
            <person name="Boedeker C."/>
            <person name="Pinto D."/>
            <person name="Vollmers J."/>
            <person name="Rivas-Marin E."/>
            <person name="Kohn T."/>
            <person name="Peeters S.H."/>
            <person name="Heuer A."/>
            <person name="Rast P."/>
            <person name="Oberbeckmann S."/>
            <person name="Bunk B."/>
            <person name="Jeske O."/>
            <person name="Meyerdierks A."/>
            <person name="Storesund J.E."/>
            <person name="Kallscheuer N."/>
            <person name="Luecker S."/>
            <person name="Lage O.M."/>
            <person name="Pohl T."/>
            <person name="Merkel B.J."/>
            <person name="Hornburger P."/>
            <person name="Mueller R.-W."/>
            <person name="Bruemmer F."/>
            <person name="Labrenz M."/>
            <person name="Spormann A.M."/>
            <person name="Op den Camp H."/>
            <person name="Overmann J."/>
            <person name="Amann R."/>
            <person name="Jetten M.S.M."/>
            <person name="Mascher T."/>
            <person name="Medema M.H."/>
            <person name="Devos D.P."/>
            <person name="Kaster A.-K."/>
            <person name="Ovreas L."/>
            <person name="Rohde M."/>
            <person name="Galperin M.Y."/>
            <person name="Jogler C."/>
        </authorList>
    </citation>
    <scope>NUCLEOTIDE SEQUENCE [LARGE SCALE GENOMIC DNA]</scope>
    <source>
        <strain evidence="3 4">V22</strain>
    </source>
</reference>
<evidence type="ECO:0000259" key="2">
    <source>
        <dbReference type="PROSITE" id="PS51208"/>
    </source>
</evidence>
<dbReference type="Gene3D" id="2.40.128.130">
    <property type="entry name" value="Autotransporter beta-domain"/>
    <property type="match status" value="1"/>
</dbReference>
<dbReference type="Pfam" id="PF03797">
    <property type="entry name" value="Autotransporter"/>
    <property type="match status" value="1"/>
</dbReference>
<evidence type="ECO:0000256" key="1">
    <source>
        <dbReference type="SAM" id="SignalP"/>
    </source>
</evidence>
<proteinExistence type="predicted"/>
<keyword evidence="1" id="KW-0732">Signal</keyword>